<evidence type="ECO:0000256" key="2">
    <source>
        <dbReference type="ARBA" id="ARBA00023043"/>
    </source>
</evidence>
<dbReference type="Pfam" id="PF00023">
    <property type="entry name" value="Ank"/>
    <property type="match status" value="1"/>
</dbReference>
<dbReference type="EMBL" id="JAZAVJ010000282">
    <property type="protein sequence ID" value="KAK7402780.1"/>
    <property type="molecule type" value="Genomic_DNA"/>
</dbReference>
<dbReference type="InterPro" id="IPR002110">
    <property type="entry name" value="Ankyrin_rpt"/>
</dbReference>
<dbReference type="SMART" id="SM00248">
    <property type="entry name" value="ANK"/>
    <property type="match status" value="3"/>
</dbReference>
<dbReference type="InterPro" id="IPR036770">
    <property type="entry name" value="Ankyrin_rpt-contain_sf"/>
</dbReference>
<feature type="transmembrane region" description="Helical" evidence="4">
    <location>
        <begin position="37"/>
        <end position="57"/>
    </location>
</feature>
<gene>
    <name evidence="5" type="ORF">QQX98_011460</name>
</gene>
<keyword evidence="6" id="KW-1185">Reference proteome</keyword>
<comment type="caution">
    <text evidence="5">The sequence shown here is derived from an EMBL/GenBank/DDBJ whole genome shotgun (WGS) entry which is preliminary data.</text>
</comment>
<evidence type="ECO:0000256" key="4">
    <source>
        <dbReference type="SAM" id="Phobius"/>
    </source>
</evidence>
<keyword evidence="4" id="KW-1133">Transmembrane helix</keyword>
<dbReference type="PANTHER" id="PTHR24198">
    <property type="entry name" value="ANKYRIN REPEAT AND PROTEIN KINASE DOMAIN-CONTAINING PROTEIN"/>
    <property type="match status" value="1"/>
</dbReference>
<evidence type="ECO:0000313" key="5">
    <source>
        <dbReference type="EMBL" id="KAK7402780.1"/>
    </source>
</evidence>
<proteinExistence type="predicted"/>
<dbReference type="Proteomes" id="UP001498476">
    <property type="component" value="Unassembled WGS sequence"/>
</dbReference>
<reference evidence="5 6" key="1">
    <citation type="journal article" date="2025" name="Microbiol. Resour. Announc.">
        <title>Draft genome sequences for Neonectria magnoliae and Neonectria punicea, canker pathogens of Liriodendron tulipifera and Acer saccharum in West Virginia.</title>
        <authorList>
            <person name="Petronek H.M."/>
            <person name="Kasson M.T."/>
            <person name="Metheny A.M."/>
            <person name="Stauder C.M."/>
            <person name="Lovett B."/>
            <person name="Lynch S.C."/>
            <person name="Garnas J.R."/>
            <person name="Kasson L.R."/>
            <person name="Stajich J.E."/>
        </authorList>
    </citation>
    <scope>NUCLEOTIDE SEQUENCE [LARGE SCALE GENOMIC DNA]</scope>
    <source>
        <strain evidence="5 6">NRRL 64653</strain>
    </source>
</reference>
<protein>
    <recommendedName>
        <fullName evidence="7">Ankyrin</fullName>
    </recommendedName>
</protein>
<accession>A0ABR1GLU1</accession>
<keyword evidence="4" id="KW-0472">Membrane</keyword>
<feature type="region of interest" description="Disordered" evidence="3">
    <location>
        <begin position="266"/>
        <end position="285"/>
    </location>
</feature>
<sequence length="285" mass="30579">MKDIFNTAARPSATFAKAYLPIQSAVARKLKHTLLHWRYVLLCYGMVLLTGITLAYFTTVMEPVASPLLSEQEFTLDSTIFPLDDFRSDANGAPIFSPKSGTRLSLTPIHLAAYCGRDDIVGLLIPCSPIDVYAKNGMMTPLCLALFGGHRGTATLLQAHGANPSCHTSASCLHAAARWGFLAELCYFVQVCGISPDVEDADGATPVVSALYLPEHQAYATIKVLFDLGARADTRVGERSGWAYAGLAAAMGKERLASWLESRIHSSGKDRGSAVPRGLPFGSPS</sequence>
<name>A0ABR1GLU1_9HYPO</name>
<keyword evidence="1" id="KW-0677">Repeat</keyword>
<evidence type="ECO:0000313" key="6">
    <source>
        <dbReference type="Proteomes" id="UP001498476"/>
    </source>
</evidence>
<keyword evidence="4" id="KW-0812">Transmembrane</keyword>
<dbReference type="PANTHER" id="PTHR24198:SF165">
    <property type="entry name" value="ANKYRIN REPEAT-CONTAINING PROTEIN-RELATED"/>
    <property type="match status" value="1"/>
</dbReference>
<dbReference type="SUPFAM" id="SSF48403">
    <property type="entry name" value="Ankyrin repeat"/>
    <property type="match status" value="1"/>
</dbReference>
<dbReference type="Gene3D" id="1.25.40.20">
    <property type="entry name" value="Ankyrin repeat-containing domain"/>
    <property type="match status" value="1"/>
</dbReference>
<evidence type="ECO:0000256" key="3">
    <source>
        <dbReference type="SAM" id="MobiDB-lite"/>
    </source>
</evidence>
<evidence type="ECO:0000256" key="1">
    <source>
        <dbReference type="ARBA" id="ARBA00022737"/>
    </source>
</evidence>
<evidence type="ECO:0008006" key="7">
    <source>
        <dbReference type="Google" id="ProtNLM"/>
    </source>
</evidence>
<organism evidence="5 6">
    <name type="scientific">Neonectria punicea</name>
    <dbReference type="NCBI Taxonomy" id="979145"/>
    <lineage>
        <taxon>Eukaryota</taxon>
        <taxon>Fungi</taxon>
        <taxon>Dikarya</taxon>
        <taxon>Ascomycota</taxon>
        <taxon>Pezizomycotina</taxon>
        <taxon>Sordariomycetes</taxon>
        <taxon>Hypocreomycetidae</taxon>
        <taxon>Hypocreales</taxon>
        <taxon>Nectriaceae</taxon>
        <taxon>Neonectria</taxon>
    </lineage>
</organism>
<keyword evidence="2" id="KW-0040">ANK repeat</keyword>